<dbReference type="Gene3D" id="2.60.210.10">
    <property type="entry name" value="Apoptosis, Tumor Necrosis Factor Receptor Associated Protein 2, Chain A"/>
    <property type="match status" value="1"/>
</dbReference>
<dbReference type="InterPro" id="IPR011333">
    <property type="entry name" value="SKP1/BTB/POZ_sf"/>
</dbReference>
<reference evidence="3 4" key="1">
    <citation type="journal article" date="2012" name="Genome Biol.">
        <title>Genome and low-iron response of an oceanic diatom adapted to chronic iron limitation.</title>
        <authorList>
            <person name="Lommer M."/>
            <person name="Specht M."/>
            <person name="Roy A.S."/>
            <person name="Kraemer L."/>
            <person name="Andreson R."/>
            <person name="Gutowska M.A."/>
            <person name="Wolf J."/>
            <person name="Bergner S.V."/>
            <person name="Schilhabel M.B."/>
            <person name="Klostermeier U.C."/>
            <person name="Beiko R.G."/>
            <person name="Rosenstiel P."/>
            <person name="Hippler M."/>
            <person name="Laroche J."/>
        </authorList>
    </citation>
    <scope>NUCLEOTIDE SEQUENCE [LARGE SCALE GENOMIC DNA]</scope>
    <source>
        <strain evidence="3 4">CCMP1005</strain>
    </source>
</reference>
<feature type="domain" description="MATH" evidence="1">
    <location>
        <begin position="26"/>
        <end position="151"/>
    </location>
</feature>
<dbReference type="SUPFAM" id="SSF54695">
    <property type="entry name" value="POZ domain"/>
    <property type="match status" value="1"/>
</dbReference>
<dbReference type="PROSITE" id="PS50144">
    <property type="entry name" value="MATH"/>
    <property type="match status" value="1"/>
</dbReference>
<accession>K0RPI0</accession>
<dbReference type="InterPro" id="IPR000210">
    <property type="entry name" value="BTB/POZ_dom"/>
</dbReference>
<keyword evidence="4" id="KW-1185">Reference proteome</keyword>
<evidence type="ECO:0000259" key="2">
    <source>
        <dbReference type="PROSITE" id="PS50800"/>
    </source>
</evidence>
<dbReference type="PANTHER" id="PTHR26379">
    <property type="entry name" value="BTB/POZ AND MATH DOMAIN-CONTAINING PROTEIN 1"/>
    <property type="match status" value="1"/>
</dbReference>
<gene>
    <name evidence="3" type="ORF">THAOC_30112</name>
</gene>
<dbReference type="OrthoDB" id="45051at2759"/>
<dbReference type="SUPFAM" id="SSF49599">
    <property type="entry name" value="TRAF domain-like"/>
    <property type="match status" value="1"/>
</dbReference>
<protein>
    <recommendedName>
        <fullName evidence="5">MATH domain-containing protein</fullName>
    </recommendedName>
</protein>
<dbReference type="eggNOG" id="KOG1987">
    <property type="taxonomic scope" value="Eukaryota"/>
</dbReference>
<dbReference type="Gene3D" id="3.30.710.10">
    <property type="entry name" value="Potassium Channel Kv1.1, Chain A"/>
    <property type="match status" value="1"/>
</dbReference>
<dbReference type="CDD" id="cd00121">
    <property type="entry name" value="MATH"/>
    <property type="match status" value="1"/>
</dbReference>
<sequence length="409" mass="44585">MEAAVKVDADVHVGTPPGPLSDWVMRKVHFHGFAGLTTTRNVPVESPEFSCFGHQWMVEIYPGGHEDSKEGYVGVYLFNETPESIQAYYDILLEHPTDQARVSFVAGSGDEMDTFGANGKEGNGNGARDFAKRETLLTYLNNGTLTLEIHLRTNKQVDPASFVPSNPCSGNLLKGFNDEEMSDVAFEVGGEVESAANRRKRGKTITTRFHAFHAILRLNAPSLSDMCRPGDEAAVSINGMEPEVFKMVLYFCYGGTVSEDELAANAKAIIEAADRFGIVNLKLQAEAVLAEKTDITVDNMLDNLLYANSKNLALFQEKIMDFVAENGDKILGKVSFDDVPGNLMSDLLTAVTRGMKSTCTSAPGDDLTLMRVGELRKRLHDKGLCIDGSRETMIALLKGNLAGDETVAE</sequence>
<dbReference type="Pfam" id="PF00651">
    <property type="entry name" value="BTB"/>
    <property type="match status" value="1"/>
</dbReference>
<evidence type="ECO:0008006" key="5">
    <source>
        <dbReference type="Google" id="ProtNLM"/>
    </source>
</evidence>
<dbReference type="InterPro" id="IPR003034">
    <property type="entry name" value="SAP_dom"/>
</dbReference>
<dbReference type="SMART" id="SM00225">
    <property type="entry name" value="BTB"/>
    <property type="match status" value="1"/>
</dbReference>
<dbReference type="EMBL" id="AGNL01042951">
    <property type="protein sequence ID" value="EJK50791.1"/>
    <property type="molecule type" value="Genomic_DNA"/>
</dbReference>
<evidence type="ECO:0000313" key="3">
    <source>
        <dbReference type="EMBL" id="EJK50791.1"/>
    </source>
</evidence>
<dbReference type="GO" id="GO:0016567">
    <property type="term" value="P:protein ubiquitination"/>
    <property type="evidence" value="ECO:0007669"/>
    <property type="project" value="InterPro"/>
</dbReference>
<dbReference type="InterPro" id="IPR045005">
    <property type="entry name" value="BPM1-6"/>
</dbReference>
<feature type="domain" description="SAP" evidence="2">
    <location>
        <begin position="367"/>
        <end position="401"/>
    </location>
</feature>
<dbReference type="PANTHER" id="PTHR26379:SF187">
    <property type="entry name" value="OS07G0655300 PROTEIN"/>
    <property type="match status" value="1"/>
</dbReference>
<dbReference type="InterPro" id="IPR002083">
    <property type="entry name" value="MATH/TRAF_dom"/>
</dbReference>
<name>K0RPI0_THAOC</name>
<evidence type="ECO:0000313" key="4">
    <source>
        <dbReference type="Proteomes" id="UP000266841"/>
    </source>
</evidence>
<evidence type="ECO:0000259" key="1">
    <source>
        <dbReference type="PROSITE" id="PS50144"/>
    </source>
</evidence>
<dbReference type="Pfam" id="PF22486">
    <property type="entry name" value="MATH_2"/>
    <property type="match status" value="1"/>
</dbReference>
<dbReference type="InterPro" id="IPR008974">
    <property type="entry name" value="TRAF-like"/>
</dbReference>
<organism evidence="3 4">
    <name type="scientific">Thalassiosira oceanica</name>
    <name type="common">Marine diatom</name>
    <dbReference type="NCBI Taxonomy" id="159749"/>
    <lineage>
        <taxon>Eukaryota</taxon>
        <taxon>Sar</taxon>
        <taxon>Stramenopiles</taxon>
        <taxon>Ochrophyta</taxon>
        <taxon>Bacillariophyta</taxon>
        <taxon>Coscinodiscophyceae</taxon>
        <taxon>Thalassiosirophycidae</taxon>
        <taxon>Thalassiosirales</taxon>
        <taxon>Thalassiosiraceae</taxon>
        <taxon>Thalassiosira</taxon>
    </lineage>
</organism>
<proteinExistence type="predicted"/>
<comment type="caution">
    <text evidence="3">The sequence shown here is derived from an EMBL/GenBank/DDBJ whole genome shotgun (WGS) entry which is preliminary data.</text>
</comment>
<dbReference type="AlphaFoldDB" id="K0RPI0"/>
<dbReference type="PROSITE" id="PS50800">
    <property type="entry name" value="SAP"/>
    <property type="match status" value="1"/>
</dbReference>
<dbReference type="Proteomes" id="UP000266841">
    <property type="component" value="Unassembled WGS sequence"/>
</dbReference>